<reference evidence="3" key="1">
    <citation type="journal article" date="2016" name="Genome Announc.">
        <title>Draft genome sequences of fungus Aspergillus calidoustus.</title>
        <authorList>
            <person name="Horn F."/>
            <person name="Linde J."/>
            <person name="Mattern D.J."/>
            <person name="Walther G."/>
            <person name="Guthke R."/>
            <person name="Scherlach K."/>
            <person name="Martin K."/>
            <person name="Brakhage A.A."/>
            <person name="Petzke L."/>
            <person name="Valiante V."/>
        </authorList>
    </citation>
    <scope>NUCLEOTIDE SEQUENCE [LARGE SCALE GENOMIC DNA]</scope>
    <source>
        <strain evidence="3">SF006504</strain>
    </source>
</reference>
<feature type="region of interest" description="Disordered" evidence="1">
    <location>
        <begin position="24"/>
        <end position="60"/>
    </location>
</feature>
<sequence length="94" mass="10591">MHELPSAENRLACRNTLLVNANAASSRLPDQSKSVKKPGIPNRIDLSPQSTKNPTRSFQLTRRPTRSTNLVWHIVYSLAGREGLLRSTQARQRE</sequence>
<organism evidence="2 3">
    <name type="scientific">Aspergillus calidoustus</name>
    <dbReference type="NCBI Taxonomy" id="454130"/>
    <lineage>
        <taxon>Eukaryota</taxon>
        <taxon>Fungi</taxon>
        <taxon>Dikarya</taxon>
        <taxon>Ascomycota</taxon>
        <taxon>Pezizomycotina</taxon>
        <taxon>Eurotiomycetes</taxon>
        <taxon>Eurotiomycetidae</taxon>
        <taxon>Eurotiales</taxon>
        <taxon>Aspergillaceae</taxon>
        <taxon>Aspergillus</taxon>
        <taxon>Aspergillus subgen. Nidulantes</taxon>
    </lineage>
</organism>
<keyword evidence="3" id="KW-1185">Reference proteome</keyword>
<dbReference type="AlphaFoldDB" id="A0A0U5GM99"/>
<feature type="compositionally biased region" description="Polar residues" evidence="1">
    <location>
        <begin position="47"/>
        <end position="60"/>
    </location>
</feature>
<protein>
    <submittedName>
        <fullName evidence="2">Uncharacterized protein</fullName>
    </submittedName>
</protein>
<dbReference type="Proteomes" id="UP000054771">
    <property type="component" value="Unassembled WGS sequence"/>
</dbReference>
<name>A0A0U5GM99_ASPCI</name>
<accession>A0A0U5GM99</accession>
<dbReference type="EMBL" id="CDMC01000038">
    <property type="protein sequence ID" value="CEL11982.1"/>
    <property type="molecule type" value="Genomic_DNA"/>
</dbReference>
<gene>
    <name evidence="2" type="ORF">ASPCAL15076</name>
</gene>
<evidence type="ECO:0000313" key="2">
    <source>
        <dbReference type="EMBL" id="CEL11982.1"/>
    </source>
</evidence>
<proteinExistence type="predicted"/>
<evidence type="ECO:0000313" key="3">
    <source>
        <dbReference type="Proteomes" id="UP000054771"/>
    </source>
</evidence>
<evidence type="ECO:0000256" key="1">
    <source>
        <dbReference type="SAM" id="MobiDB-lite"/>
    </source>
</evidence>